<evidence type="ECO:0000313" key="1">
    <source>
        <dbReference type="EMBL" id="OUC76701.1"/>
    </source>
</evidence>
<name>A0A243Q5K1_9ACTN</name>
<dbReference type="EMBL" id="NGFO01000029">
    <property type="protein sequence ID" value="OUC76701.1"/>
    <property type="molecule type" value="Genomic_DNA"/>
</dbReference>
<gene>
    <name evidence="1" type="ORF">CA982_20880</name>
</gene>
<reference evidence="1 2" key="1">
    <citation type="submission" date="2017-05" db="EMBL/GenBank/DDBJ databases">
        <title>Biotechnological potential of actinobacteria isolated from South African environments.</title>
        <authorList>
            <person name="Le Roes-Hill M."/>
            <person name="Prins A."/>
            <person name="Durrell K.A."/>
        </authorList>
    </citation>
    <scope>NUCLEOTIDE SEQUENCE [LARGE SCALE GENOMIC DNA]</scope>
    <source>
        <strain evidence="1">BS2</strain>
    </source>
</reference>
<dbReference type="Pfam" id="PF07751">
    <property type="entry name" value="Abi_2"/>
    <property type="match status" value="1"/>
</dbReference>
<evidence type="ECO:0000313" key="2">
    <source>
        <dbReference type="Proteomes" id="UP000194632"/>
    </source>
</evidence>
<dbReference type="RefSeq" id="WP_014928889.1">
    <property type="nucleotide sequence ID" value="NZ_NGFO01000029.1"/>
</dbReference>
<accession>A0A243Q5K1</accession>
<organism evidence="1 2">
    <name type="scientific">Gordonia lacunae</name>
    <dbReference type="NCBI Taxonomy" id="417102"/>
    <lineage>
        <taxon>Bacteria</taxon>
        <taxon>Bacillati</taxon>
        <taxon>Actinomycetota</taxon>
        <taxon>Actinomycetes</taxon>
        <taxon>Mycobacteriales</taxon>
        <taxon>Gordoniaceae</taxon>
        <taxon>Gordonia</taxon>
    </lineage>
</organism>
<dbReference type="OrthoDB" id="5363652at2"/>
<comment type="caution">
    <text evidence="1">The sequence shown here is derived from an EMBL/GenBank/DDBJ whole genome shotgun (WGS) entry which is preliminary data.</text>
</comment>
<dbReference type="AlphaFoldDB" id="A0A243Q5K1"/>
<keyword evidence="2" id="KW-1185">Reference proteome</keyword>
<sequence>MAVTPSTPYAKPFKSVDEQLDLLASRGLTLGDRTEAREHLRRVGYYRLSGYWYPLRESVKTPGQAPVVTDQFVAGATLANVIEIYQFDRKLRLLTLDAIETIEVSIRFHVGHTLGRHGAFAHADPSVLDTEFAGGAVVPPPGVGTWLDSEHRKWLENRTRETSRSKADFVTHFKKKYGLPLPVWVITELLDFGGLSMLYGGMLQKDRDAIAAELGLFDSAGAGNSGALKDWLRNLNYVRNVCAHHARFWNANVTQQVSPRLLPSVPELAHITAGRSVSRPYASLAVIAVLVRRINPNDDWPQRLRHLVLSELPPGRRADELGFPAHWDTETIWSMPAQTGPAQTAVALPARRRWLPRRVRRRRN</sequence>
<dbReference type="InterPro" id="IPR011664">
    <property type="entry name" value="Abi_system_AbiD/AbiF-like"/>
</dbReference>
<protein>
    <submittedName>
        <fullName evidence="1">Abortive phage resistance protein</fullName>
    </submittedName>
</protein>
<proteinExistence type="predicted"/>
<dbReference type="Proteomes" id="UP000194632">
    <property type="component" value="Unassembled WGS sequence"/>
</dbReference>